<accession>A0A4S8MFJ1</accession>
<dbReference type="AlphaFoldDB" id="A0A4S8MFJ1"/>
<name>A0A4S8MFJ1_DENBC</name>
<keyword evidence="2" id="KW-1185">Reference proteome</keyword>
<dbReference type="Proteomes" id="UP000297245">
    <property type="component" value="Unassembled WGS sequence"/>
</dbReference>
<gene>
    <name evidence="1" type="ORF">K435DRAFT_853817</name>
</gene>
<sequence>MSFDALFTSDLVPARLVALYLPAIELAVYSLIADAFYTRASGAKSFLLQTTMQNRFNDLCADFQLCPTGFRRCLEENWSFVAGFHAIRCGLGAYTAAASGAPLDILVAGDNVEKMLVFLLSTGLVKASITDFHSQFPGPSPLRDQRLAISYLLPRSATLRLCDSAPQAPAFQPQYLRDDVVFRVDLVDLEREDHVRSRKFSAARFGFAPITLNGQRRYPCDECPRRPYGPRLSSRASFICYRSMEPAVSRLVSLDMSPEMFSVVCFNGDCPSDALMLQYPPTFYTSLLPSSLDQYLPWEAFWRGLTNFWPHTLRDDYVSSSSLLICAFTTLAPSDVFRGGIRPQVCLPDYWGTSIGIGSVWIVIVLLRDPAQLPRLLFLAGDFHWAHMVAL</sequence>
<evidence type="ECO:0000313" key="1">
    <source>
        <dbReference type="EMBL" id="THV01408.1"/>
    </source>
</evidence>
<evidence type="ECO:0000313" key="2">
    <source>
        <dbReference type="Proteomes" id="UP000297245"/>
    </source>
</evidence>
<proteinExistence type="predicted"/>
<reference evidence="1 2" key="1">
    <citation type="journal article" date="2019" name="Nat. Ecol. Evol.">
        <title>Megaphylogeny resolves global patterns of mushroom evolution.</title>
        <authorList>
            <person name="Varga T."/>
            <person name="Krizsan K."/>
            <person name="Foldi C."/>
            <person name="Dima B."/>
            <person name="Sanchez-Garcia M."/>
            <person name="Sanchez-Ramirez S."/>
            <person name="Szollosi G.J."/>
            <person name="Szarkandi J.G."/>
            <person name="Papp V."/>
            <person name="Albert L."/>
            <person name="Andreopoulos W."/>
            <person name="Angelini C."/>
            <person name="Antonin V."/>
            <person name="Barry K.W."/>
            <person name="Bougher N.L."/>
            <person name="Buchanan P."/>
            <person name="Buyck B."/>
            <person name="Bense V."/>
            <person name="Catcheside P."/>
            <person name="Chovatia M."/>
            <person name="Cooper J."/>
            <person name="Damon W."/>
            <person name="Desjardin D."/>
            <person name="Finy P."/>
            <person name="Geml J."/>
            <person name="Haridas S."/>
            <person name="Hughes K."/>
            <person name="Justo A."/>
            <person name="Karasinski D."/>
            <person name="Kautmanova I."/>
            <person name="Kiss B."/>
            <person name="Kocsube S."/>
            <person name="Kotiranta H."/>
            <person name="LaButti K.M."/>
            <person name="Lechner B.E."/>
            <person name="Liimatainen K."/>
            <person name="Lipzen A."/>
            <person name="Lukacs Z."/>
            <person name="Mihaltcheva S."/>
            <person name="Morgado L.N."/>
            <person name="Niskanen T."/>
            <person name="Noordeloos M.E."/>
            <person name="Ohm R.A."/>
            <person name="Ortiz-Santana B."/>
            <person name="Ovrebo C."/>
            <person name="Racz N."/>
            <person name="Riley R."/>
            <person name="Savchenko A."/>
            <person name="Shiryaev A."/>
            <person name="Soop K."/>
            <person name="Spirin V."/>
            <person name="Szebenyi C."/>
            <person name="Tomsovsky M."/>
            <person name="Tulloss R.E."/>
            <person name="Uehling J."/>
            <person name="Grigoriev I.V."/>
            <person name="Vagvolgyi C."/>
            <person name="Papp T."/>
            <person name="Martin F.M."/>
            <person name="Miettinen O."/>
            <person name="Hibbett D.S."/>
            <person name="Nagy L.G."/>
        </authorList>
    </citation>
    <scope>NUCLEOTIDE SEQUENCE [LARGE SCALE GENOMIC DNA]</scope>
    <source>
        <strain evidence="1 2">CBS 962.96</strain>
    </source>
</reference>
<dbReference type="EMBL" id="ML179090">
    <property type="protein sequence ID" value="THV01408.1"/>
    <property type="molecule type" value="Genomic_DNA"/>
</dbReference>
<organism evidence="1 2">
    <name type="scientific">Dendrothele bispora (strain CBS 962.96)</name>
    <dbReference type="NCBI Taxonomy" id="1314807"/>
    <lineage>
        <taxon>Eukaryota</taxon>
        <taxon>Fungi</taxon>
        <taxon>Dikarya</taxon>
        <taxon>Basidiomycota</taxon>
        <taxon>Agaricomycotina</taxon>
        <taxon>Agaricomycetes</taxon>
        <taxon>Agaricomycetidae</taxon>
        <taxon>Agaricales</taxon>
        <taxon>Agaricales incertae sedis</taxon>
        <taxon>Dendrothele</taxon>
    </lineage>
</organism>
<protein>
    <submittedName>
        <fullName evidence="1">Uncharacterized protein</fullName>
    </submittedName>
</protein>